<evidence type="ECO:0000313" key="4">
    <source>
        <dbReference type="EMBL" id="KAK7392935.1"/>
    </source>
</evidence>
<name>A0AAN9XI14_PSOTE</name>
<accession>A0AAN9XI14</accession>
<organism evidence="4 5">
    <name type="scientific">Psophocarpus tetragonolobus</name>
    <name type="common">Winged bean</name>
    <name type="synonym">Dolichos tetragonolobus</name>
    <dbReference type="NCBI Taxonomy" id="3891"/>
    <lineage>
        <taxon>Eukaryota</taxon>
        <taxon>Viridiplantae</taxon>
        <taxon>Streptophyta</taxon>
        <taxon>Embryophyta</taxon>
        <taxon>Tracheophyta</taxon>
        <taxon>Spermatophyta</taxon>
        <taxon>Magnoliopsida</taxon>
        <taxon>eudicotyledons</taxon>
        <taxon>Gunneridae</taxon>
        <taxon>Pentapetalae</taxon>
        <taxon>rosids</taxon>
        <taxon>fabids</taxon>
        <taxon>Fabales</taxon>
        <taxon>Fabaceae</taxon>
        <taxon>Papilionoideae</taxon>
        <taxon>50 kb inversion clade</taxon>
        <taxon>NPAAA clade</taxon>
        <taxon>indigoferoid/millettioid clade</taxon>
        <taxon>Phaseoleae</taxon>
        <taxon>Psophocarpus</taxon>
    </lineage>
</organism>
<evidence type="ECO:0000256" key="2">
    <source>
        <dbReference type="SAM" id="Phobius"/>
    </source>
</evidence>
<feature type="transmembrane region" description="Helical" evidence="2">
    <location>
        <begin position="76"/>
        <end position="95"/>
    </location>
</feature>
<evidence type="ECO:0000259" key="3">
    <source>
        <dbReference type="Pfam" id="PF13906"/>
    </source>
</evidence>
<comment type="similarity">
    <text evidence="1">Belongs to the amino acid-polyamine-organocation (APC) superfamily. Cationic amino acid transporter (CAT) (TC 2.A.3.3) family.</text>
</comment>
<dbReference type="Proteomes" id="UP001386955">
    <property type="component" value="Unassembled WGS sequence"/>
</dbReference>
<feature type="transmembrane region" description="Helical" evidence="2">
    <location>
        <begin position="162"/>
        <end position="182"/>
    </location>
</feature>
<evidence type="ECO:0000313" key="5">
    <source>
        <dbReference type="Proteomes" id="UP001386955"/>
    </source>
</evidence>
<dbReference type="Pfam" id="PF13906">
    <property type="entry name" value="AA_permease_C"/>
    <property type="match status" value="1"/>
</dbReference>
<dbReference type="GO" id="GO:0005886">
    <property type="term" value="C:plasma membrane"/>
    <property type="evidence" value="ECO:0007669"/>
    <property type="project" value="TreeGrafter"/>
</dbReference>
<dbReference type="Gene3D" id="1.20.1740.10">
    <property type="entry name" value="Amino acid/polyamine transporter I"/>
    <property type="match status" value="1"/>
</dbReference>
<dbReference type="PANTHER" id="PTHR43243:SF77">
    <property type="entry name" value="CATIONIC AMINO ACID TRANSPORTER"/>
    <property type="match status" value="1"/>
</dbReference>
<reference evidence="4 5" key="1">
    <citation type="submission" date="2024-01" db="EMBL/GenBank/DDBJ databases">
        <title>The genomes of 5 underutilized Papilionoideae crops provide insights into root nodulation and disease resistanc.</title>
        <authorList>
            <person name="Jiang F."/>
        </authorList>
    </citation>
    <scope>NUCLEOTIDE SEQUENCE [LARGE SCALE GENOMIC DNA]</scope>
    <source>
        <strain evidence="4">DUOXIRENSHENG_FW03</strain>
        <tissue evidence="4">Leaves</tissue>
    </source>
</reference>
<sequence length="216" mass="23593">MMPPWFGHVDDKTGTPVNATIAMLKATSIVAFFTNFRVLSNLLSISTLLIFVLVAVALLVRRYYSSGVTTKVNQGKLIACLVLIIGSSCGISAYWAKSDGFIGYVICVPLWVLGSGGLWLGVPMARQPKCWGVPLVPWLPALSIFINVFLLGSIDVHSYVRFLVWTALLLVYYGLVGLHASYDTAKEFETKSNANEGDKELNTTQEGVPSQLITML</sequence>
<feature type="domain" description="Cationic amino acid transporter C-terminal" evidence="3">
    <location>
        <begin position="131"/>
        <end position="181"/>
    </location>
</feature>
<gene>
    <name evidence="4" type="ORF">VNO78_21385</name>
</gene>
<comment type="caution">
    <text evidence="4">The sequence shown here is derived from an EMBL/GenBank/DDBJ whole genome shotgun (WGS) entry which is preliminary data.</text>
</comment>
<feature type="transmembrane region" description="Helical" evidence="2">
    <location>
        <begin position="42"/>
        <end position="64"/>
    </location>
</feature>
<dbReference type="PANTHER" id="PTHR43243">
    <property type="entry name" value="INNER MEMBRANE TRANSPORTER YGJI-RELATED"/>
    <property type="match status" value="1"/>
</dbReference>
<dbReference type="GO" id="GO:0005313">
    <property type="term" value="F:L-glutamate transmembrane transporter activity"/>
    <property type="evidence" value="ECO:0007669"/>
    <property type="project" value="TreeGrafter"/>
</dbReference>
<keyword evidence="2" id="KW-0812">Transmembrane</keyword>
<keyword evidence="2" id="KW-0472">Membrane</keyword>
<dbReference type="EMBL" id="JAYMYS010000005">
    <property type="protein sequence ID" value="KAK7392935.1"/>
    <property type="molecule type" value="Genomic_DNA"/>
</dbReference>
<protein>
    <recommendedName>
        <fullName evidence="3">Cationic amino acid transporter C-terminal domain-containing protein</fullName>
    </recommendedName>
</protein>
<keyword evidence="5" id="KW-1185">Reference proteome</keyword>
<feature type="transmembrane region" description="Helical" evidence="2">
    <location>
        <begin position="101"/>
        <end position="120"/>
    </location>
</feature>
<dbReference type="InterPro" id="IPR029485">
    <property type="entry name" value="CAT_C"/>
</dbReference>
<proteinExistence type="inferred from homology"/>
<feature type="transmembrane region" description="Helical" evidence="2">
    <location>
        <begin position="132"/>
        <end position="150"/>
    </location>
</feature>
<evidence type="ECO:0000256" key="1">
    <source>
        <dbReference type="ARBA" id="ARBA00008572"/>
    </source>
</evidence>
<keyword evidence="2" id="KW-1133">Transmembrane helix</keyword>
<dbReference type="GO" id="GO:0015189">
    <property type="term" value="F:L-lysine transmembrane transporter activity"/>
    <property type="evidence" value="ECO:0007669"/>
    <property type="project" value="TreeGrafter"/>
</dbReference>
<dbReference type="AlphaFoldDB" id="A0AAN9XI14"/>